<evidence type="ECO:0000313" key="1">
    <source>
        <dbReference type="EMBL" id="RNB62027.1"/>
    </source>
</evidence>
<keyword evidence="1" id="KW-0378">Hydrolase</keyword>
<reference evidence="1 2" key="1">
    <citation type="submission" date="2018-10" db="EMBL/GenBank/DDBJ databases">
        <title>Phylogenomics of Brevibacillus.</title>
        <authorList>
            <person name="Dunlap C."/>
        </authorList>
    </citation>
    <scope>NUCLEOTIDE SEQUENCE [LARGE SCALE GENOMIC DNA]</scope>
    <source>
        <strain evidence="1 2">DSM 100115</strain>
    </source>
</reference>
<proteinExistence type="predicted"/>
<keyword evidence="1" id="KW-0540">Nuclease</keyword>
<keyword evidence="2" id="KW-1185">Reference proteome</keyword>
<dbReference type="AlphaFoldDB" id="A0A3M8BGC6"/>
<dbReference type="OrthoDB" id="7067831at2"/>
<protein>
    <submittedName>
        <fullName evidence="1">Restriction endonuclease</fullName>
    </submittedName>
</protein>
<organism evidence="1 2">
    <name type="scientific">Brevibacillus gelatini</name>
    <dbReference type="NCBI Taxonomy" id="1655277"/>
    <lineage>
        <taxon>Bacteria</taxon>
        <taxon>Bacillati</taxon>
        <taxon>Bacillota</taxon>
        <taxon>Bacilli</taxon>
        <taxon>Bacillales</taxon>
        <taxon>Paenibacillaceae</taxon>
        <taxon>Brevibacillus</taxon>
    </lineage>
</organism>
<sequence length="296" mass="33028">MGVSVAEYLGQRADIDNYVIQPAEQGAMCPFMNAPCSKIQQGYEPVCSVRKRTGELWITCRNRLCATLKTVSLSPHQIDILTKIARVVYGTDQVSPSDIYVKREEPLKASSKANYNADYIMVRRGDTKKLVVEMQGGGETSGTGLITEQVLKWRNSENRSNRMLREEVQKAGTIETNAWRRQQEQFIVKGNVAQMSGGAIVFVVGAPIYDYLRSKLDWTQFKDLRDYTWSLAIIGIAEDKENQPVPGPIPLKVDESRVLFTNYGNFLQALTNQGYPTPGAFSGEFTALDGTTVQIP</sequence>
<dbReference type="Proteomes" id="UP000268829">
    <property type="component" value="Unassembled WGS sequence"/>
</dbReference>
<accession>A0A3M8BGC6</accession>
<dbReference type="GO" id="GO:0004519">
    <property type="term" value="F:endonuclease activity"/>
    <property type="evidence" value="ECO:0007669"/>
    <property type="project" value="UniProtKB-KW"/>
</dbReference>
<gene>
    <name evidence="1" type="ORF">EDM57_00270</name>
</gene>
<keyword evidence="1" id="KW-0255">Endonuclease</keyword>
<evidence type="ECO:0000313" key="2">
    <source>
        <dbReference type="Proteomes" id="UP000268829"/>
    </source>
</evidence>
<name>A0A3M8BGC6_9BACL</name>
<comment type="caution">
    <text evidence="1">The sequence shown here is derived from an EMBL/GenBank/DDBJ whole genome shotgun (WGS) entry which is preliminary data.</text>
</comment>
<dbReference type="RefSeq" id="WP_122902779.1">
    <property type="nucleotide sequence ID" value="NZ_RHHS01000004.1"/>
</dbReference>
<dbReference type="EMBL" id="RHHS01000004">
    <property type="protein sequence ID" value="RNB62027.1"/>
    <property type="molecule type" value="Genomic_DNA"/>
</dbReference>